<dbReference type="Gene3D" id="2.160.10.10">
    <property type="entry name" value="Hexapeptide repeat proteins"/>
    <property type="match status" value="1"/>
</dbReference>
<gene>
    <name evidence="6" type="primary">FPGT</name>
</gene>
<dbReference type="OrthoDB" id="10062280at2759"/>
<feature type="domain" description="GDP-fucose pyrophosphorylase" evidence="4">
    <location>
        <begin position="202"/>
        <end position="630"/>
    </location>
</feature>
<keyword evidence="5" id="KW-1185">Reference proteome</keyword>
<keyword evidence="6" id="KW-0548">Nucleotidyltransferase</keyword>
<feature type="compositionally biased region" description="Pro residues" evidence="3">
    <location>
        <begin position="28"/>
        <end position="39"/>
    </location>
</feature>
<dbReference type="GO" id="GO:0016779">
    <property type="term" value="F:nucleotidyltransferase activity"/>
    <property type="evidence" value="ECO:0007669"/>
    <property type="project" value="UniProtKB-KW"/>
</dbReference>
<dbReference type="SUPFAM" id="SSF51161">
    <property type="entry name" value="Trimeric LpxA-like enzymes"/>
    <property type="match status" value="1"/>
</dbReference>
<name>A0A6I9X5Q4_9SAUR</name>
<dbReference type="InterPro" id="IPR011004">
    <property type="entry name" value="Trimer_LpxA-like_sf"/>
</dbReference>
<feature type="compositionally biased region" description="Basic residues" evidence="3">
    <location>
        <begin position="109"/>
        <end position="124"/>
    </location>
</feature>
<dbReference type="GO" id="GO:0042350">
    <property type="term" value="P:GDP-L-fucose biosynthetic process"/>
    <property type="evidence" value="ECO:0007669"/>
    <property type="project" value="UniProtKB-ARBA"/>
</dbReference>
<organism evidence="5 6">
    <name type="scientific">Thamnophis sirtalis</name>
    <dbReference type="NCBI Taxonomy" id="35019"/>
    <lineage>
        <taxon>Eukaryota</taxon>
        <taxon>Metazoa</taxon>
        <taxon>Chordata</taxon>
        <taxon>Craniata</taxon>
        <taxon>Vertebrata</taxon>
        <taxon>Euteleostomi</taxon>
        <taxon>Lepidosauria</taxon>
        <taxon>Squamata</taxon>
        <taxon>Bifurcata</taxon>
        <taxon>Unidentata</taxon>
        <taxon>Episquamata</taxon>
        <taxon>Toxicofera</taxon>
        <taxon>Serpentes</taxon>
        <taxon>Colubroidea</taxon>
        <taxon>Colubridae</taxon>
        <taxon>Natricinae</taxon>
        <taxon>Thamnophis</taxon>
    </lineage>
</organism>
<feature type="compositionally biased region" description="Basic and acidic residues" evidence="3">
    <location>
        <begin position="50"/>
        <end position="63"/>
    </location>
</feature>
<dbReference type="PANTHER" id="PTHR15045">
    <property type="entry name" value="FUCOSE-1-PHOSPHATE GUANYLYLTRANSFERASE"/>
    <property type="match status" value="1"/>
</dbReference>
<evidence type="ECO:0000313" key="6">
    <source>
        <dbReference type="RefSeq" id="XP_013910764.1"/>
    </source>
</evidence>
<feature type="compositionally biased region" description="Low complexity" evidence="3">
    <location>
        <begin position="94"/>
        <end position="103"/>
    </location>
</feature>
<evidence type="ECO:0000256" key="2">
    <source>
        <dbReference type="ARBA" id="ARBA00022741"/>
    </source>
</evidence>
<evidence type="ECO:0000313" key="5">
    <source>
        <dbReference type="Proteomes" id="UP000504617"/>
    </source>
</evidence>
<evidence type="ECO:0000256" key="1">
    <source>
        <dbReference type="ARBA" id="ARBA00022679"/>
    </source>
</evidence>
<dbReference type="InterPro" id="IPR012887">
    <property type="entry name" value="GDP_fucose_pyrophosphorylase"/>
</dbReference>
<feature type="region of interest" description="Disordered" evidence="3">
    <location>
        <begin position="28"/>
        <end position="130"/>
    </location>
</feature>
<dbReference type="AlphaFoldDB" id="A0A6I9X5Q4"/>
<accession>A0A6I9X5Q4</accession>
<reference evidence="6" key="1">
    <citation type="submission" date="2025-08" db="UniProtKB">
        <authorList>
            <consortium name="RefSeq"/>
        </authorList>
    </citation>
    <scope>IDENTIFICATION</scope>
    <source>
        <tissue evidence="6">Skeletal muscle</tissue>
    </source>
</reference>
<proteinExistence type="predicted"/>
<dbReference type="PANTHER" id="PTHR15045:SF1">
    <property type="entry name" value="FUCOSE-1-PHOSPHATE GUANYLYLTRANSFERASE"/>
    <property type="match status" value="1"/>
</dbReference>
<dbReference type="KEGG" id="tsr:106540235"/>
<dbReference type="Proteomes" id="UP000504617">
    <property type="component" value="Unplaced"/>
</dbReference>
<dbReference type="Pfam" id="PF07959">
    <property type="entry name" value="Fucose_pyrophosphorylase"/>
    <property type="match status" value="1"/>
</dbReference>
<evidence type="ECO:0000259" key="4">
    <source>
        <dbReference type="Pfam" id="PF07959"/>
    </source>
</evidence>
<keyword evidence="1" id="KW-0808">Transferase</keyword>
<keyword evidence="2" id="KW-0547">Nucleotide-binding</keyword>
<dbReference type="GeneID" id="106540235"/>
<sequence length="696" mass="77215">MWSLSNSGHKTAGTVNLGISPPFPPFSAFPIAPHSPTPSPSQAAPGTRLSQDRKRIPDSRDACRLLSNRLLPRPTRPSPAPVKEEAVASSGLRAEAQGGEAAAPGCRWRERRRRGGAERRKRGWRSSPGKTVQTGEFWDVVVITAVDKKQEIAYQKQLSEKLKRKELPLGVDYHVFADPPGPKIGNGGSTLHALQCLEENYGDKWDTLTIILIHSGGYSQRLPNASALGKIFTALPCGDPIYQMLDLKLAMYIDFPACMNPGVLITCADDIEFYNIDATEPLRFNQPGFTALAHPSNLSIGTTHGVFILEPPLHLIEKELDYRSCHCFLHKPSIEKMYQSGAVHKRSDYQTLPSGELGDSLMESEFVYTDSLFYIDHTTAKFLLTFYKQIGKLCYEIDAYGDFLQALGSGATKDYAKKIENVTKESGLIEIREKVFNTLKGLPLNVILLNNSKFYHIGTTRECLFHYTSDRKLKLELGLLPNVFSICSNKAEDLDKSACIIHSMLSSKCFVAPGSLIEYSRLGSKVSVGTNSIISGCSIDTKADIPPNTFMTTLSIRIDGELRYVTVVLGIEDNLKQNVASLADIHPLSLFGIGLKQCLELWGLRISGDLFSGDKTSLGLWTVRIFPVCSHLSDSVKVSLGILNSVQNKSPFKLDSFKLLSIEQILCYKDVEDMLKFRQQLYEEINLQKLKEKSII</sequence>
<protein>
    <submittedName>
        <fullName evidence="6">Fucose-1-phosphate guanylyltransferase</fullName>
    </submittedName>
</protein>
<evidence type="ECO:0000256" key="3">
    <source>
        <dbReference type="SAM" id="MobiDB-lite"/>
    </source>
</evidence>
<dbReference type="RefSeq" id="XP_013910764.1">
    <property type="nucleotide sequence ID" value="XM_014055289.1"/>
</dbReference>
<dbReference type="GO" id="GO:0000166">
    <property type="term" value="F:nucleotide binding"/>
    <property type="evidence" value="ECO:0007669"/>
    <property type="project" value="UniProtKB-KW"/>
</dbReference>
<dbReference type="CTD" id="8790"/>